<evidence type="ECO:0000313" key="3">
    <source>
        <dbReference type="EMBL" id="SKB33479.1"/>
    </source>
</evidence>
<dbReference type="OrthoDB" id="9793162at2"/>
<dbReference type="EMBL" id="FUYV01000001">
    <property type="protein sequence ID" value="SKB33479.1"/>
    <property type="molecule type" value="Genomic_DNA"/>
</dbReference>
<dbReference type="PANTHER" id="PTHR12121">
    <property type="entry name" value="CARBON CATABOLITE REPRESSOR PROTEIN 4"/>
    <property type="match status" value="1"/>
</dbReference>
<keyword evidence="3" id="KW-0378">Hydrolase</keyword>
<dbReference type="InterPro" id="IPR005135">
    <property type="entry name" value="Endo/exonuclease/phosphatase"/>
</dbReference>
<dbReference type="InterPro" id="IPR050410">
    <property type="entry name" value="CCR4/nocturin_mRNA_transcr"/>
</dbReference>
<keyword evidence="3" id="KW-0269">Exonuclease</keyword>
<dbReference type="InterPro" id="IPR036691">
    <property type="entry name" value="Endo/exonu/phosph_ase_sf"/>
</dbReference>
<dbReference type="AlphaFoldDB" id="A0A1T5AF65"/>
<dbReference type="SUPFAM" id="SSF56219">
    <property type="entry name" value="DNase I-like"/>
    <property type="match status" value="1"/>
</dbReference>
<keyword evidence="4" id="KW-1185">Reference proteome</keyword>
<dbReference type="GO" id="GO:0004519">
    <property type="term" value="F:endonuclease activity"/>
    <property type="evidence" value="ECO:0007669"/>
    <property type="project" value="UniProtKB-KW"/>
</dbReference>
<dbReference type="PANTHER" id="PTHR12121:SF36">
    <property type="entry name" value="ENDONUCLEASE_EXONUCLEASE_PHOSPHATASE DOMAIN-CONTAINING PROTEIN"/>
    <property type="match status" value="1"/>
</dbReference>
<keyword evidence="3" id="KW-0540">Nuclease</keyword>
<dbReference type="CDD" id="cd09083">
    <property type="entry name" value="EEP-1"/>
    <property type="match status" value="1"/>
</dbReference>
<evidence type="ECO:0000259" key="2">
    <source>
        <dbReference type="Pfam" id="PF03372"/>
    </source>
</evidence>
<dbReference type="RefSeq" id="WP_079556011.1">
    <property type="nucleotide sequence ID" value="NZ_CP021904.1"/>
</dbReference>
<dbReference type="KEGG" id="asx:CDL62_06040"/>
<accession>A0A1T5AF65</accession>
<organism evidence="3 4">
    <name type="scientific">Alkalitalea saponilacus</name>
    <dbReference type="NCBI Taxonomy" id="889453"/>
    <lineage>
        <taxon>Bacteria</taxon>
        <taxon>Pseudomonadati</taxon>
        <taxon>Bacteroidota</taxon>
        <taxon>Bacteroidia</taxon>
        <taxon>Marinilabiliales</taxon>
        <taxon>Marinilabiliaceae</taxon>
        <taxon>Alkalitalea</taxon>
    </lineage>
</organism>
<feature type="chain" id="PRO_5010541898" evidence="1">
    <location>
        <begin position="21"/>
        <end position="279"/>
    </location>
</feature>
<protein>
    <submittedName>
        <fullName evidence="3">Metal-dependent hydrolase, endonuclease/exonuclease/phosphatase family</fullName>
    </submittedName>
</protein>
<feature type="signal peptide" evidence="1">
    <location>
        <begin position="1"/>
        <end position="20"/>
    </location>
</feature>
<evidence type="ECO:0000256" key="1">
    <source>
        <dbReference type="SAM" id="SignalP"/>
    </source>
</evidence>
<name>A0A1T5AF65_9BACT</name>
<dbReference type="Pfam" id="PF03372">
    <property type="entry name" value="Exo_endo_phos"/>
    <property type="match status" value="1"/>
</dbReference>
<feature type="domain" description="Endonuclease/exonuclease/phosphatase" evidence="2">
    <location>
        <begin position="30"/>
        <end position="269"/>
    </location>
</feature>
<dbReference type="GO" id="GO:0000175">
    <property type="term" value="F:3'-5'-RNA exonuclease activity"/>
    <property type="evidence" value="ECO:0007669"/>
    <property type="project" value="TreeGrafter"/>
</dbReference>
<keyword evidence="1" id="KW-0732">Signal</keyword>
<dbReference type="Proteomes" id="UP000191055">
    <property type="component" value="Unassembled WGS sequence"/>
</dbReference>
<dbReference type="Gene3D" id="3.60.10.10">
    <property type="entry name" value="Endonuclease/exonuclease/phosphatase"/>
    <property type="match status" value="1"/>
</dbReference>
<proteinExistence type="predicted"/>
<sequence length="279" mass="32282">MIFRFVFLFLISFSMLLAEAQENLPINVSSFNLRYDTRRDRDNAWPNRRDFVMQLIRYHEFDIIGTQELLFNQIEDLTEMEEFAYVGGGRDDGFTGGEHSTIFFKTDRFGLLDYGDFWLSETPEIPSRGWDAALNRICTWVKLKDFTSGDTLFVFNAHYDHRGVEARQRSSELVRTKIEEIADGYPVIFTTDLNSTPGTEPYNVINSFLYDAYDITELPPYGPVGTFNGFDLNAPLNNRIDFVFVSGHFRVHKYGALTDFLNGRFPSDHLPVVVRVTLR</sequence>
<dbReference type="STRING" id="889453.SAMN03080601_00231"/>
<gene>
    <name evidence="3" type="ORF">SAMN03080601_00231</name>
</gene>
<keyword evidence="3" id="KW-0255">Endonuclease</keyword>
<evidence type="ECO:0000313" key="4">
    <source>
        <dbReference type="Proteomes" id="UP000191055"/>
    </source>
</evidence>
<reference evidence="3 4" key="1">
    <citation type="submission" date="2017-02" db="EMBL/GenBank/DDBJ databases">
        <authorList>
            <person name="Peterson S.W."/>
        </authorList>
    </citation>
    <scope>NUCLEOTIDE SEQUENCE [LARGE SCALE GENOMIC DNA]</scope>
    <source>
        <strain evidence="3 4">DSM 24412</strain>
    </source>
</reference>